<dbReference type="SUPFAM" id="SSF52266">
    <property type="entry name" value="SGNH hydrolase"/>
    <property type="match status" value="1"/>
</dbReference>
<organism evidence="3 4">
    <name type="scientific">Corynebacterium vitaeruminis DSM 20294</name>
    <dbReference type="NCBI Taxonomy" id="1224164"/>
    <lineage>
        <taxon>Bacteria</taxon>
        <taxon>Bacillati</taxon>
        <taxon>Actinomycetota</taxon>
        <taxon>Actinomycetes</taxon>
        <taxon>Mycobacteriales</taxon>
        <taxon>Corynebacteriaceae</taxon>
        <taxon>Corynebacterium</taxon>
    </lineage>
</organism>
<sequence length="278" mass="28590">MKLRRYATSLLGALALVAAGWSAPATGAESNNLVIFGDSVAADPPLGAYLAGSSADRLGLNTTGLRSCPRSDSSYGVQAAHLLGLEASDYSCSGMSAISKDPAVPQFSQQVDAAQSDGSLSARTQRVVITAGFNDTYSQNSLADDQAVGNYVGAMIPQIQRIRAAAPNARIQLVGYPTITANSDVCLGHLFPNSSVSVPAGIVERFENEAESMGAQLAASTGVEFLSLKQATAGNGMCASDADRYWTSIIDFTGGPAHLPIHLNARGHAAVANAIAAS</sequence>
<dbReference type="PATRIC" id="fig|1224164.3.peg.2395"/>
<dbReference type="KEGG" id="cvt:B843_11880"/>
<feature type="signal peptide" evidence="1">
    <location>
        <begin position="1"/>
        <end position="27"/>
    </location>
</feature>
<accession>W5Y3C6</accession>
<dbReference type="RefSeq" id="WP_025253736.1">
    <property type="nucleotide sequence ID" value="NZ_CP004353.1"/>
</dbReference>
<dbReference type="InterPro" id="IPR036514">
    <property type="entry name" value="SGNH_hydro_sf"/>
</dbReference>
<gene>
    <name evidence="3" type="ORF">B843_11880</name>
</gene>
<proteinExistence type="predicted"/>
<dbReference type="InterPro" id="IPR013830">
    <property type="entry name" value="SGNH_hydro"/>
</dbReference>
<evidence type="ECO:0000259" key="2">
    <source>
        <dbReference type="Pfam" id="PF13472"/>
    </source>
</evidence>
<dbReference type="eggNOG" id="COG2755">
    <property type="taxonomic scope" value="Bacteria"/>
</dbReference>
<keyword evidence="1" id="KW-0732">Signal</keyword>
<keyword evidence="3" id="KW-0378">Hydrolase</keyword>
<name>W5Y3C6_9CORY</name>
<dbReference type="Gene3D" id="3.40.50.1110">
    <property type="entry name" value="SGNH hydrolase"/>
    <property type="match status" value="1"/>
</dbReference>
<evidence type="ECO:0000313" key="4">
    <source>
        <dbReference type="Proteomes" id="UP000019222"/>
    </source>
</evidence>
<dbReference type="STRING" id="1224164.B843_11880"/>
<protein>
    <submittedName>
        <fullName evidence="3">Hydrolase domain-containing protein</fullName>
    </submittedName>
</protein>
<reference evidence="3 4" key="1">
    <citation type="submission" date="2013-02" db="EMBL/GenBank/DDBJ databases">
        <title>The complete genome sequence of Corynebacterium vitaeruminis DSM 20294.</title>
        <authorList>
            <person name="Ruckert C."/>
            <person name="Albersmeier A."/>
            <person name="Kalinowski J."/>
        </authorList>
    </citation>
    <scope>NUCLEOTIDE SEQUENCE [LARGE SCALE GENOMIC DNA]</scope>
    <source>
        <strain evidence="4">ATCC 10234</strain>
    </source>
</reference>
<keyword evidence="4" id="KW-1185">Reference proteome</keyword>
<dbReference type="EMBL" id="CP004353">
    <property type="protein sequence ID" value="AHI23752.1"/>
    <property type="molecule type" value="Genomic_DNA"/>
</dbReference>
<feature type="chain" id="PRO_5004874453" evidence="1">
    <location>
        <begin position="28"/>
        <end position="278"/>
    </location>
</feature>
<dbReference type="HOGENOM" id="CLU_038449_2_1_11"/>
<dbReference type="GO" id="GO:0016787">
    <property type="term" value="F:hydrolase activity"/>
    <property type="evidence" value="ECO:0007669"/>
    <property type="project" value="UniProtKB-KW"/>
</dbReference>
<evidence type="ECO:0000256" key="1">
    <source>
        <dbReference type="SAM" id="SignalP"/>
    </source>
</evidence>
<dbReference type="AlphaFoldDB" id="W5Y3C6"/>
<dbReference type="Pfam" id="PF13472">
    <property type="entry name" value="Lipase_GDSL_2"/>
    <property type="match status" value="1"/>
</dbReference>
<dbReference type="Proteomes" id="UP000019222">
    <property type="component" value="Chromosome"/>
</dbReference>
<feature type="domain" description="SGNH hydrolase-type esterase" evidence="2">
    <location>
        <begin position="36"/>
        <end position="270"/>
    </location>
</feature>
<evidence type="ECO:0000313" key="3">
    <source>
        <dbReference type="EMBL" id="AHI23752.1"/>
    </source>
</evidence>